<dbReference type="PROSITE" id="PS51975">
    <property type="entry name" value="RNASE_H_2"/>
    <property type="match status" value="1"/>
</dbReference>
<evidence type="ECO:0000256" key="9">
    <source>
        <dbReference type="RuleBase" id="RU003515"/>
    </source>
</evidence>
<evidence type="ECO:0000259" key="10">
    <source>
        <dbReference type="PROSITE" id="PS51975"/>
    </source>
</evidence>
<dbReference type="GO" id="GO:0032299">
    <property type="term" value="C:ribonuclease H2 complex"/>
    <property type="evidence" value="ECO:0007669"/>
    <property type="project" value="TreeGrafter"/>
</dbReference>
<keyword evidence="12" id="KW-1185">Reference proteome</keyword>
<organism evidence="11 12">
    <name type="scientific">[Myrmecia] bisecta</name>
    <dbReference type="NCBI Taxonomy" id="41462"/>
    <lineage>
        <taxon>Eukaryota</taxon>
        <taxon>Viridiplantae</taxon>
        <taxon>Chlorophyta</taxon>
        <taxon>core chlorophytes</taxon>
        <taxon>Trebouxiophyceae</taxon>
        <taxon>Trebouxiales</taxon>
        <taxon>Trebouxiaceae</taxon>
        <taxon>Myrmecia</taxon>
    </lineage>
</organism>
<evidence type="ECO:0000256" key="5">
    <source>
        <dbReference type="ARBA" id="ARBA00022723"/>
    </source>
</evidence>
<dbReference type="InterPro" id="IPR023160">
    <property type="entry name" value="RNase_HII_hlx-loop-hlx_cap_dom"/>
</dbReference>
<dbReference type="Pfam" id="PF01351">
    <property type="entry name" value="RNase_HII"/>
    <property type="match status" value="1"/>
</dbReference>
<gene>
    <name evidence="11" type="ORF">WJX72_007592</name>
</gene>
<feature type="binding site" evidence="8">
    <location>
        <position position="111"/>
    </location>
    <ligand>
        <name>a divalent metal cation</name>
        <dbReference type="ChEBI" id="CHEBI:60240"/>
    </ligand>
</feature>
<evidence type="ECO:0000256" key="7">
    <source>
        <dbReference type="ARBA" id="ARBA00022801"/>
    </source>
</evidence>
<dbReference type="InterPro" id="IPR036397">
    <property type="entry name" value="RNaseH_sf"/>
</dbReference>
<evidence type="ECO:0000256" key="4">
    <source>
        <dbReference type="ARBA" id="ARBA00022722"/>
    </source>
</evidence>
<dbReference type="InterPro" id="IPR012337">
    <property type="entry name" value="RNaseH-like_sf"/>
</dbReference>
<comment type="cofactor">
    <cofactor evidence="2">
        <name>Mg(2+)</name>
        <dbReference type="ChEBI" id="CHEBI:18420"/>
    </cofactor>
</comment>
<dbReference type="InterPro" id="IPR024567">
    <property type="entry name" value="RNase_HII/HIII_dom"/>
</dbReference>
<dbReference type="InterPro" id="IPR001352">
    <property type="entry name" value="RNase_HII/HIII"/>
</dbReference>
<proteinExistence type="inferred from homology"/>
<feature type="binding site" evidence="8">
    <location>
        <position position="4"/>
    </location>
    <ligand>
        <name>a divalent metal cation</name>
        <dbReference type="ChEBI" id="CHEBI:60240"/>
    </ligand>
</feature>
<keyword evidence="4 8" id="KW-0540">Nuclease</keyword>
<evidence type="ECO:0000313" key="11">
    <source>
        <dbReference type="EMBL" id="KAK9814538.1"/>
    </source>
</evidence>
<dbReference type="Gene3D" id="1.10.10.460">
    <property type="entry name" value="Ribonuclease hii. Domain 2"/>
    <property type="match status" value="1"/>
</dbReference>
<dbReference type="Proteomes" id="UP001489004">
    <property type="component" value="Unassembled WGS sequence"/>
</dbReference>
<reference evidence="11 12" key="1">
    <citation type="journal article" date="2024" name="Nat. Commun.">
        <title>Phylogenomics reveals the evolutionary origins of lichenization in chlorophyte algae.</title>
        <authorList>
            <person name="Puginier C."/>
            <person name="Libourel C."/>
            <person name="Otte J."/>
            <person name="Skaloud P."/>
            <person name="Haon M."/>
            <person name="Grisel S."/>
            <person name="Petersen M."/>
            <person name="Berrin J.G."/>
            <person name="Delaux P.M."/>
            <person name="Dal Grande F."/>
            <person name="Keller J."/>
        </authorList>
    </citation>
    <scope>NUCLEOTIDE SEQUENCE [LARGE SCALE GENOMIC DNA]</scope>
    <source>
        <strain evidence="11 12">SAG 2043</strain>
    </source>
</reference>
<dbReference type="GO" id="GO:0006298">
    <property type="term" value="P:mismatch repair"/>
    <property type="evidence" value="ECO:0007669"/>
    <property type="project" value="TreeGrafter"/>
</dbReference>
<evidence type="ECO:0000313" key="12">
    <source>
        <dbReference type="Proteomes" id="UP001489004"/>
    </source>
</evidence>
<sequence>MGIDEAGRGPVLGPMVYGCAYCPMSLREALSQRSFADSKTLTEDKRDTLFAEIKADPMMGFAVDCLSAKTISAQMLHSERGNLNTIANESTYRLIEQTLALGVNLQEVYVDTVGDPDRWQDRLSQRYTGIKFTVCPKADSLYPIVSAASIAAKVTRDTILRDFPVEEAITVGRDFGSGYPGDPITKAWLVAHLDRVFGFPSLVRFSWTTCSRLLDECAIPVKWECDQVESQQQTLTFGGLAAAVSDTASCATKRHSYFRARRLQRVATAF</sequence>
<comment type="cofactor">
    <cofactor evidence="8">
        <name>Mn(2+)</name>
        <dbReference type="ChEBI" id="CHEBI:29035"/>
    </cofactor>
    <cofactor evidence="8">
        <name>Mg(2+)</name>
        <dbReference type="ChEBI" id="CHEBI:18420"/>
    </cofactor>
    <text evidence="8">Manganese or magnesium. Binds 1 divalent metal ion per monomer in the absence of substrate. May bind a second metal ion after substrate binding.</text>
</comment>
<dbReference type="PANTHER" id="PTHR10954">
    <property type="entry name" value="RIBONUCLEASE H2 SUBUNIT A"/>
    <property type="match status" value="1"/>
</dbReference>
<dbReference type="EC" id="3.1.26.4" evidence="9"/>
<keyword evidence="6 8" id="KW-0255">Endonuclease</keyword>
<dbReference type="NCBIfam" id="TIGR00729">
    <property type="entry name" value="ribonuclease HII"/>
    <property type="match status" value="1"/>
</dbReference>
<comment type="caution">
    <text evidence="11">The sequence shown here is derived from an EMBL/GenBank/DDBJ whole genome shotgun (WGS) entry which is preliminary data.</text>
</comment>
<keyword evidence="5 8" id="KW-0479">Metal-binding</keyword>
<dbReference type="PANTHER" id="PTHR10954:SF7">
    <property type="entry name" value="RIBONUCLEASE H2 SUBUNIT A"/>
    <property type="match status" value="1"/>
</dbReference>
<dbReference type="AlphaFoldDB" id="A0AAW1Q245"/>
<feature type="binding site" evidence="8">
    <location>
        <position position="5"/>
    </location>
    <ligand>
        <name>a divalent metal cation</name>
        <dbReference type="ChEBI" id="CHEBI:60240"/>
    </ligand>
</feature>
<dbReference type="FunFam" id="3.30.420.10:FF:000016">
    <property type="entry name" value="Ribonuclease"/>
    <property type="match status" value="1"/>
</dbReference>
<dbReference type="GO" id="GO:0004523">
    <property type="term" value="F:RNA-DNA hybrid ribonuclease activity"/>
    <property type="evidence" value="ECO:0007669"/>
    <property type="project" value="UniProtKB-UniRule"/>
</dbReference>
<dbReference type="CDD" id="cd07181">
    <property type="entry name" value="RNase_HII_eukaryota_like"/>
    <property type="match status" value="1"/>
</dbReference>
<evidence type="ECO:0000256" key="1">
    <source>
        <dbReference type="ARBA" id="ARBA00000077"/>
    </source>
</evidence>
<comment type="similarity">
    <text evidence="3">Belongs to the RNase HII family. Eukaryotic subfamily.</text>
</comment>
<dbReference type="SUPFAM" id="SSF53098">
    <property type="entry name" value="Ribonuclease H-like"/>
    <property type="match status" value="1"/>
</dbReference>
<evidence type="ECO:0000256" key="2">
    <source>
        <dbReference type="ARBA" id="ARBA00001946"/>
    </source>
</evidence>
<evidence type="ECO:0000256" key="3">
    <source>
        <dbReference type="ARBA" id="ARBA00007058"/>
    </source>
</evidence>
<dbReference type="Gene3D" id="3.30.420.10">
    <property type="entry name" value="Ribonuclease H-like superfamily/Ribonuclease H"/>
    <property type="match status" value="1"/>
</dbReference>
<evidence type="ECO:0000256" key="6">
    <source>
        <dbReference type="ARBA" id="ARBA00022759"/>
    </source>
</evidence>
<dbReference type="GO" id="GO:0043137">
    <property type="term" value="P:DNA replication, removal of RNA primer"/>
    <property type="evidence" value="ECO:0007669"/>
    <property type="project" value="TreeGrafter"/>
</dbReference>
<dbReference type="GO" id="GO:0046872">
    <property type="term" value="F:metal ion binding"/>
    <property type="evidence" value="ECO:0007669"/>
    <property type="project" value="UniProtKB-KW"/>
</dbReference>
<dbReference type="GO" id="GO:0003723">
    <property type="term" value="F:RNA binding"/>
    <property type="evidence" value="ECO:0007669"/>
    <property type="project" value="UniProtKB-UniRule"/>
</dbReference>
<feature type="domain" description="RNase H type-2" evidence="10">
    <location>
        <begin position="1"/>
        <end position="219"/>
    </location>
</feature>
<comment type="catalytic activity">
    <reaction evidence="1 8 9">
        <text>Endonucleolytic cleavage to 5'-phosphomonoester.</text>
        <dbReference type="EC" id="3.1.26.4"/>
    </reaction>
</comment>
<accession>A0AAW1Q245</accession>
<evidence type="ECO:0000256" key="8">
    <source>
        <dbReference type="PROSITE-ProRule" id="PRU01319"/>
    </source>
</evidence>
<keyword evidence="7 8" id="KW-0378">Hydrolase</keyword>
<dbReference type="FunFam" id="1.10.10.460:FF:000001">
    <property type="entry name" value="Ribonuclease"/>
    <property type="match status" value="1"/>
</dbReference>
<dbReference type="EMBL" id="JALJOR010000007">
    <property type="protein sequence ID" value="KAK9814538.1"/>
    <property type="molecule type" value="Genomic_DNA"/>
</dbReference>
<dbReference type="InterPro" id="IPR004649">
    <property type="entry name" value="RNase_H2_suA"/>
</dbReference>
<protein>
    <recommendedName>
        <fullName evidence="9">Ribonuclease</fullName>
        <ecNumber evidence="9">3.1.26.4</ecNumber>
    </recommendedName>
</protein>
<comment type="function">
    <text evidence="9">Endonuclease that specifically degrades the RNA of RNA-DNA hybrids.</text>
</comment>
<name>A0AAW1Q245_9CHLO</name>